<dbReference type="Proteomes" id="UP000030302">
    <property type="component" value="Chromosome"/>
</dbReference>
<keyword evidence="2" id="KW-1185">Reference proteome</keyword>
<dbReference type="EMBL" id="CP009962">
    <property type="protein sequence ID" value="AIY42998.1"/>
    <property type="molecule type" value="Genomic_DNA"/>
</dbReference>
<dbReference type="InterPro" id="IPR006498">
    <property type="entry name" value="Tail_tube"/>
</dbReference>
<dbReference type="RefSeq" id="WP_038492028.1">
    <property type="nucleotide sequence ID" value="NZ_CP009962.1"/>
</dbReference>
<name>A0A0A1FE13_9BURK</name>
<dbReference type="Pfam" id="PF04985">
    <property type="entry name" value="Phage_tube"/>
    <property type="match status" value="1"/>
</dbReference>
<reference evidence="2" key="1">
    <citation type="journal article" date="2014" name="Soil Biol. Biochem.">
        <title>Structure and function of bacterial communities in ageing soils: Insights from the Mendocino ecological staircase.</title>
        <authorList>
            <person name="Uroz S."/>
            <person name="Tech J.J."/>
            <person name="Sawaya N.A."/>
            <person name="Frey-Klett P."/>
            <person name="Leveau J.H.J."/>
        </authorList>
    </citation>
    <scope>NUCLEOTIDE SEQUENCE [LARGE SCALE GENOMIC DNA]</scope>
    <source>
        <strain evidence="2">Cal35</strain>
    </source>
</reference>
<dbReference type="STRING" id="279058.LT85_3840"/>
<evidence type="ECO:0000313" key="1">
    <source>
        <dbReference type="EMBL" id="AIY42998.1"/>
    </source>
</evidence>
<proteinExistence type="predicted"/>
<dbReference type="OrthoDB" id="3078668at2"/>
<dbReference type="KEGG" id="care:LT85_3840"/>
<sequence>MGLPKKLKDFILFDSGNAYKGEVAEVTLPKLSRKMEEYRAGGMSGPVSVDLGNEAINLEWSAGGILIGALTQYGARSHNATQLRFAGAYENDDDGSISAVEIVVRGRHKEIDMGNAKVGDDTTHKYTTACSYYKLTIDNKVIFEFDFINGVEIVDGVDRNAGIRRAIGL</sequence>
<accession>A0A0A1FE13</accession>
<dbReference type="NCBIfam" id="TIGR01611">
    <property type="entry name" value="tail_tube"/>
    <property type="match status" value="1"/>
</dbReference>
<organism evidence="1 2">
    <name type="scientific">Collimonas arenae</name>
    <dbReference type="NCBI Taxonomy" id="279058"/>
    <lineage>
        <taxon>Bacteria</taxon>
        <taxon>Pseudomonadati</taxon>
        <taxon>Pseudomonadota</taxon>
        <taxon>Betaproteobacteria</taxon>
        <taxon>Burkholderiales</taxon>
        <taxon>Oxalobacteraceae</taxon>
        <taxon>Collimonas</taxon>
    </lineage>
</organism>
<gene>
    <name evidence="1" type="ORF">LT85_3840</name>
</gene>
<dbReference type="AlphaFoldDB" id="A0A0A1FE13"/>
<dbReference type="HOGENOM" id="CLU_130297_2_1_4"/>
<evidence type="ECO:0000313" key="2">
    <source>
        <dbReference type="Proteomes" id="UP000030302"/>
    </source>
</evidence>
<protein>
    <submittedName>
        <fullName evidence="1">Phage major tail tube protein</fullName>
    </submittedName>
</protein>